<dbReference type="HOGENOM" id="CLU_403772_0_0_3"/>
<dbReference type="InterPro" id="IPR013517">
    <property type="entry name" value="FG-GAP"/>
</dbReference>
<keyword evidence="4" id="KW-1185">Reference proteome</keyword>
<name>B7K374_RIPO1</name>
<dbReference type="STRING" id="41431.PCC8801_0294"/>
<gene>
    <name evidence="3" type="ordered locus">PCC8801_0294</name>
</gene>
<dbReference type="SUPFAM" id="SSF69318">
    <property type="entry name" value="Integrin alpha N-terminal domain"/>
    <property type="match status" value="2"/>
</dbReference>
<dbReference type="EMBL" id="CP001287">
    <property type="protein sequence ID" value="ACK64394.1"/>
    <property type="molecule type" value="Genomic_DNA"/>
</dbReference>
<dbReference type="KEGG" id="cyp:PCC8801_0294"/>
<dbReference type="Pfam" id="PF13517">
    <property type="entry name" value="FG-GAP_3"/>
    <property type="match status" value="1"/>
</dbReference>
<dbReference type="InterPro" id="IPR027039">
    <property type="entry name" value="Crtac1"/>
</dbReference>
<evidence type="ECO:0000256" key="1">
    <source>
        <dbReference type="ARBA" id="ARBA00022729"/>
    </source>
</evidence>
<evidence type="ECO:0000259" key="2">
    <source>
        <dbReference type="Pfam" id="PF07593"/>
    </source>
</evidence>
<evidence type="ECO:0000313" key="3">
    <source>
        <dbReference type="EMBL" id="ACK64394.1"/>
    </source>
</evidence>
<dbReference type="Proteomes" id="UP000008204">
    <property type="component" value="Chromosome"/>
</dbReference>
<dbReference type="InterPro" id="IPR028994">
    <property type="entry name" value="Integrin_alpha_N"/>
</dbReference>
<dbReference type="OrthoDB" id="9816120at2"/>
<dbReference type="Pfam" id="PF07593">
    <property type="entry name" value="UnbV_ASPIC"/>
    <property type="match status" value="1"/>
</dbReference>
<dbReference type="AlphaFoldDB" id="B7K374"/>
<keyword evidence="1" id="KW-0732">Signal</keyword>
<dbReference type="PANTHER" id="PTHR16026">
    <property type="entry name" value="CARTILAGE ACIDIC PROTEIN 1"/>
    <property type="match status" value="1"/>
</dbReference>
<accession>B7K374</accession>
<dbReference type="GO" id="GO:0007229">
    <property type="term" value="P:integrin-mediated signaling pathway"/>
    <property type="evidence" value="ECO:0007669"/>
    <property type="project" value="UniProtKB-KW"/>
</dbReference>
<dbReference type="PANTHER" id="PTHR16026:SF0">
    <property type="entry name" value="CARTILAGE ACIDIC PROTEIN 1"/>
    <property type="match status" value="1"/>
</dbReference>
<feature type="domain" description="ASPIC/UnbV" evidence="2">
    <location>
        <begin position="610"/>
        <end position="676"/>
    </location>
</feature>
<sequence length="685" mass="78332">MKLNLLLQSSCRNKFLILFLTILLLIIPLQYHYSQDITSKWFISKPIVFNAYNLFDVGVTDINNDNNLDIFTTNHNSLNNLMIGDGKGNFTDVVSQWKFDHIAEFPGFADSEKEPKFETPGLYVFWQKRTLIIKNYKMNNPQQLDGEIKILSEVKIENDSLSKVSFTQNQLSNSEVKTQINFELAKDSWLTITPKDPMQTSLQLNENIPLKNVYVGLQKVNPKTHNLDLKILRDRHSISWADYNSDGNIDAFITRSGGSLSSKERFRKIFQRHLLSNRGNFFEDVTEKSGIVETACRAVTAAWVDFDNNNSLELYVVCIDGTSRLYQKNNNGKFVDIAVKVGLSPSQTTPDQAGWNKNGLFVWLDTDADGDVDLLRSYQNSLKLYVNELGLFKEKTITPHSPLIDIFSSKFSVTDYDLDGDLDILFVSGYGSILLKNLDGEYALTNPSNIGLPDNPLIANWVDYDNDGFPDVHMIPGGIYHQLPNHNFTKAHILDREFIGLSFPLDPQCIWFDFDNSGTQDVLMTSLPYHHWKSVFWNFSVSPNMSFINGWLQRNLHPHSEFKNLREDRLKTADHTKSDFVWQGKLYGNINSQNHWLQIKLIGLPKNPQAIGAKVIMVTDHGQLLQQVGAMENSRYSQGYSPLHFGLGKNKRPKLIKIFWNDGKFQEIQQPEGDKLLIIKRESNL</sequence>
<dbReference type="eggNOG" id="COG0457">
    <property type="taxonomic scope" value="Bacteria"/>
</dbReference>
<reference evidence="4" key="1">
    <citation type="journal article" date="2011" name="MBio">
        <title>Novel metabolic attributes of the genus Cyanothece, comprising a group of unicellular nitrogen-fixing Cyanobacteria.</title>
        <authorList>
            <person name="Bandyopadhyay A."/>
            <person name="Elvitigala T."/>
            <person name="Welsh E."/>
            <person name="Stockel J."/>
            <person name="Liberton M."/>
            <person name="Min H."/>
            <person name="Sherman L.A."/>
            <person name="Pakrasi H.B."/>
        </authorList>
    </citation>
    <scope>NUCLEOTIDE SEQUENCE [LARGE SCALE GENOMIC DNA]</scope>
    <source>
        <strain evidence="4">PCC 8801</strain>
    </source>
</reference>
<dbReference type="RefSeq" id="WP_012593671.1">
    <property type="nucleotide sequence ID" value="NC_011726.1"/>
</dbReference>
<keyword evidence="3" id="KW-0401">Integrin</keyword>
<evidence type="ECO:0000313" key="4">
    <source>
        <dbReference type="Proteomes" id="UP000008204"/>
    </source>
</evidence>
<dbReference type="InterPro" id="IPR011519">
    <property type="entry name" value="UnbV_ASPIC"/>
</dbReference>
<proteinExistence type="predicted"/>
<organism evidence="3 4">
    <name type="scientific">Rippkaea orientalis (strain PCC 8801 / RF-1)</name>
    <name type="common">Cyanothece sp. (strain PCC 8801)</name>
    <dbReference type="NCBI Taxonomy" id="41431"/>
    <lineage>
        <taxon>Bacteria</taxon>
        <taxon>Bacillati</taxon>
        <taxon>Cyanobacteriota</taxon>
        <taxon>Cyanophyceae</taxon>
        <taxon>Oscillatoriophycideae</taxon>
        <taxon>Chroococcales</taxon>
        <taxon>Aphanothecaceae</taxon>
        <taxon>Rippkaea</taxon>
        <taxon>Rippkaea orientalis</taxon>
    </lineage>
</organism>
<protein>
    <submittedName>
        <fullName evidence="3">Integrins alpha chain</fullName>
    </submittedName>
</protein>